<protein>
    <submittedName>
        <fullName evidence="2">Uncharacterized protein</fullName>
    </submittedName>
</protein>
<proteinExistence type="predicted"/>
<feature type="region of interest" description="Disordered" evidence="1">
    <location>
        <begin position="52"/>
        <end position="75"/>
    </location>
</feature>
<keyword evidence="3" id="KW-1185">Reference proteome</keyword>
<name>A0A4R2L214_9GAMM</name>
<accession>A0A4R2L214</accession>
<reference evidence="2 3" key="1">
    <citation type="submission" date="2019-03" db="EMBL/GenBank/DDBJ databases">
        <title>Genomic Encyclopedia of Type Strains, Phase IV (KMG-IV): sequencing the most valuable type-strain genomes for metagenomic binning, comparative biology and taxonomic classification.</title>
        <authorList>
            <person name="Goeker M."/>
        </authorList>
    </citation>
    <scope>NUCLEOTIDE SEQUENCE [LARGE SCALE GENOMIC DNA]</scope>
    <source>
        <strain evidence="2 3">DSM 25287</strain>
    </source>
</reference>
<dbReference type="EMBL" id="SLWY01000020">
    <property type="protein sequence ID" value="TCO79247.1"/>
    <property type="molecule type" value="Genomic_DNA"/>
</dbReference>
<organism evidence="2 3">
    <name type="scientific">Plasticicumulans lactativorans</name>
    <dbReference type="NCBI Taxonomy" id="1133106"/>
    <lineage>
        <taxon>Bacteria</taxon>
        <taxon>Pseudomonadati</taxon>
        <taxon>Pseudomonadota</taxon>
        <taxon>Gammaproteobacteria</taxon>
        <taxon>Candidatus Competibacteraceae</taxon>
        <taxon>Plasticicumulans</taxon>
    </lineage>
</organism>
<dbReference type="OrthoDB" id="5625447at2"/>
<dbReference type="AlphaFoldDB" id="A0A4R2L214"/>
<comment type="caution">
    <text evidence="2">The sequence shown here is derived from an EMBL/GenBank/DDBJ whole genome shotgun (WGS) entry which is preliminary data.</text>
</comment>
<gene>
    <name evidence="2" type="ORF">EV699_12025</name>
</gene>
<dbReference type="RefSeq" id="WP_132544786.1">
    <property type="nucleotide sequence ID" value="NZ_SLWY01000020.1"/>
</dbReference>
<evidence type="ECO:0000313" key="3">
    <source>
        <dbReference type="Proteomes" id="UP000295765"/>
    </source>
</evidence>
<sequence length="75" mass="8179">MITFEDCLHCTDLDEDLATRLARRERLPVVVAVAKFAAIRSVGRPAVIHIRGAGHAPATPQSESAPPPRLLRRQG</sequence>
<evidence type="ECO:0000256" key="1">
    <source>
        <dbReference type="SAM" id="MobiDB-lite"/>
    </source>
</evidence>
<dbReference type="Proteomes" id="UP000295765">
    <property type="component" value="Unassembled WGS sequence"/>
</dbReference>
<evidence type="ECO:0000313" key="2">
    <source>
        <dbReference type="EMBL" id="TCO79247.1"/>
    </source>
</evidence>